<comment type="caution">
    <text evidence="6">The sequence shown here is derived from an EMBL/GenBank/DDBJ whole genome shotgun (WGS) entry which is preliminary data.</text>
</comment>
<evidence type="ECO:0000259" key="5">
    <source>
        <dbReference type="Pfam" id="PF08281"/>
    </source>
</evidence>
<name>A0A9D2EYJ8_9ACTN</name>
<dbReference type="InterPro" id="IPR013249">
    <property type="entry name" value="RNA_pol_sigma70_r4_t2"/>
</dbReference>
<dbReference type="AlphaFoldDB" id="A0A9D2EYJ8"/>
<organism evidence="6 7">
    <name type="scientific">Candidatus Olsenella pullistercoris</name>
    <dbReference type="NCBI Taxonomy" id="2838712"/>
    <lineage>
        <taxon>Bacteria</taxon>
        <taxon>Bacillati</taxon>
        <taxon>Actinomycetota</taxon>
        <taxon>Coriobacteriia</taxon>
        <taxon>Coriobacteriales</taxon>
        <taxon>Atopobiaceae</taxon>
        <taxon>Olsenella</taxon>
    </lineage>
</organism>
<dbReference type="Pfam" id="PF08281">
    <property type="entry name" value="Sigma70_r4_2"/>
    <property type="match status" value="1"/>
</dbReference>
<keyword evidence="2" id="KW-0805">Transcription regulation</keyword>
<keyword evidence="3" id="KW-0731">Sigma factor</keyword>
<gene>
    <name evidence="6" type="ORF">IAA19_01100</name>
</gene>
<dbReference type="EMBL" id="DXBM01000012">
    <property type="protein sequence ID" value="HIZ45611.1"/>
    <property type="molecule type" value="Genomic_DNA"/>
</dbReference>
<reference evidence="6" key="2">
    <citation type="submission" date="2021-04" db="EMBL/GenBank/DDBJ databases">
        <authorList>
            <person name="Gilroy R."/>
        </authorList>
    </citation>
    <scope>NUCLEOTIDE SEQUENCE</scope>
    <source>
        <strain evidence="6">ChiHjej12B11-14209</strain>
    </source>
</reference>
<dbReference type="Gene3D" id="1.10.10.10">
    <property type="entry name" value="Winged helix-like DNA-binding domain superfamily/Winged helix DNA-binding domain"/>
    <property type="match status" value="1"/>
</dbReference>
<reference evidence="6" key="1">
    <citation type="journal article" date="2021" name="PeerJ">
        <title>Extensive microbial diversity within the chicken gut microbiome revealed by metagenomics and culture.</title>
        <authorList>
            <person name="Gilroy R."/>
            <person name="Ravi A."/>
            <person name="Getino M."/>
            <person name="Pursley I."/>
            <person name="Horton D.L."/>
            <person name="Alikhan N.F."/>
            <person name="Baker D."/>
            <person name="Gharbi K."/>
            <person name="Hall N."/>
            <person name="Watson M."/>
            <person name="Adriaenssens E.M."/>
            <person name="Foster-Nyarko E."/>
            <person name="Jarju S."/>
            <person name="Secka A."/>
            <person name="Antonio M."/>
            <person name="Oren A."/>
            <person name="Chaudhuri R.R."/>
            <person name="La Ragione R."/>
            <person name="Hildebrand F."/>
            <person name="Pallen M.J."/>
        </authorList>
    </citation>
    <scope>NUCLEOTIDE SEQUENCE</scope>
    <source>
        <strain evidence="6">ChiHjej12B11-14209</strain>
    </source>
</reference>
<evidence type="ECO:0000256" key="2">
    <source>
        <dbReference type="ARBA" id="ARBA00023015"/>
    </source>
</evidence>
<protein>
    <recommendedName>
        <fullName evidence="5">RNA polymerase sigma factor 70 region 4 type 2 domain-containing protein</fullName>
    </recommendedName>
</protein>
<sequence length="173" mass="18746">MGAPRREGDGAARLHGRGAVAGRARGAVVIVAGPGGTLVSVEVDAAVAGALREMRRAAWRIERREARHTLGLDAMGPSAASTGPESDPGFALMKHCQADELVAVPSRLPKVQLRRLLMHTVVRLPVREIARREGCSERAVKYSLARARRRMRALLTDGDRRSLKPVRPLPERA</sequence>
<dbReference type="GO" id="GO:0003677">
    <property type="term" value="F:DNA binding"/>
    <property type="evidence" value="ECO:0007669"/>
    <property type="project" value="InterPro"/>
</dbReference>
<comment type="similarity">
    <text evidence="1">Belongs to the sigma-70 factor family. ECF subfamily.</text>
</comment>
<dbReference type="InterPro" id="IPR036388">
    <property type="entry name" value="WH-like_DNA-bd_sf"/>
</dbReference>
<feature type="domain" description="RNA polymerase sigma factor 70 region 4 type 2" evidence="5">
    <location>
        <begin position="106"/>
        <end position="151"/>
    </location>
</feature>
<proteinExistence type="inferred from homology"/>
<dbReference type="GO" id="GO:0016987">
    <property type="term" value="F:sigma factor activity"/>
    <property type="evidence" value="ECO:0007669"/>
    <property type="project" value="UniProtKB-KW"/>
</dbReference>
<evidence type="ECO:0000256" key="3">
    <source>
        <dbReference type="ARBA" id="ARBA00023082"/>
    </source>
</evidence>
<accession>A0A9D2EYJ8</accession>
<dbReference type="InterPro" id="IPR013324">
    <property type="entry name" value="RNA_pol_sigma_r3/r4-like"/>
</dbReference>
<dbReference type="GO" id="GO:0006352">
    <property type="term" value="P:DNA-templated transcription initiation"/>
    <property type="evidence" value="ECO:0007669"/>
    <property type="project" value="InterPro"/>
</dbReference>
<evidence type="ECO:0000313" key="6">
    <source>
        <dbReference type="EMBL" id="HIZ45611.1"/>
    </source>
</evidence>
<keyword evidence="4" id="KW-0804">Transcription</keyword>
<evidence type="ECO:0000256" key="1">
    <source>
        <dbReference type="ARBA" id="ARBA00010641"/>
    </source>
</evidence>
<evidence type="ECO:0000256" key="4">
    <source>
        <dbReference type="ARBA" id="ARBA00023163"/>
    </source>
</evidence>
<evidence type="ECO:0000313" key="7">
    <source>
        <dbReference type="Proteomes" id="UP000824062"/>
    </source>
</evidence>
<dbReference type="Proteomes" id="UP000824062">
    <property type="component" value="Unassembled WGS sequence"/>
</dbReference>
<dbReference type="SUPFAM" id="SSF88659">
    <property type="entry name" value="Sigma3 and sigma4 domains of RNA polymerase sigma factors"/>
    <property type="match status" value="1"/>
</dbReference>